<dbReference type="KEGG" id="osn:115228261"/>
<protein>
    <submittedName>
        <fullName evidence="2">Protein ZBED8-like</fullName>
    </submittedName>
</protein>
<keyword evidence="1" id="KW-1185">Reference proteome</keyword>
<evidence type="ECO:0000313" key="2">
    <source>
        <dbReference type="RefSeq" id="XP_029654749.1"/>
    </source>
</evidence>
<accession>A0A6P7TR82</accession>
<dbReference type="PANTHER" id="PTHR45913">
    <property type="entry name" value="EPM2A-INTERACTING PROTEIN 1"/>
    <property type="match status" value="1"/>
</dbReference>
<reference evidence="2" key="1">
    <citation type="submission" date="2025-08" db="UniProtKB">
        <authorList>
            <consortium name="RefSeq"/>
        </authorList>
    </citation>
    <scope>IDENTIFICATION</scope>
</reference>
<dbReference type="AlphaFoldDB" id="A0A6P7TR82"/>
<proteinExistence type="predicted"/>
<sequence length="172" mass="19323">MARLLIGKDAEKEFKNIPFNTISMRIHEMSKDLLEQLIFRIHHSQFPISIQLDESTDINSMCHLVAFVRFVEDDSVVDEFLFCLETTGRTRGIDIFHPFSSFLVSNNIPWTKVGPICTDGAPAMLGHRSGCIALVKDVASHIIATHCAIHKYALAVKTMPQELKIVLDSTVI</sequence>
<dbReference type="RefSeq" id="XP_029654749.1">
    <property type="nucleotide sequence ID" value="XM_029798889.1"/>
</dbReference>
<evidence type="ECO:0000313" key="1">
    <source>
        <dbReference type="Proteomes" id="UP000515154"/>
    </source>
</evidence>
<name>A0A6P7TR82_9MOLL</name>
<gene>
    <name evidence="2" type="primary">LOC115228261</name>
</gene>
<dbReference type="Proteomes" id="UP000515154">
    <property type="component" value="Unplaced"/>
</dbReference>
<dbReference type="PANTHER" id="PTHR45913:SF19">
    <property type="entry name" value="LOW QUALITY PROTEIN: ZINC FINGER BED DOMAIN-CONTAINING PROTEIN 5-LIKE"/>
    <property type="match status" value="1"/>
</dbReference>
<organism evidence="1 2">
    <name type="scientific">Octopus sinensis</name>
    <name type="common">East Asian common octopus</name>
    <dbReference type="NCBI Taxonomy" id="2607531"/>
    <lineage>
        <taxon>Eukaryota</taxon>
        <taxon>Metazoa</taxon>
        <taxon>Spiralia</taxon>
        <taxon>Lophotrochozoa</taxon>
        <taxon>Mollusca</taxon>
        <taxon>Cephalopoda</taxon>
        <taxon>Coleoidea</taxon>
        <taxon>Octopodiformes</taxon>
        <taxon>Octopoda</taxon>
        <taxon>Incirrata</taxon>
        <taxon>Octopodidae</taxon>
        <taxon>Octopus</taxon>
    </lineage>
</organism>